<feature type="transmembrane region" description="Helical" evidence="1">
    <location>
        <begin position="229"/>
        <end position="249"/>
    </location>
</feature>
<feature type="transmembrane region" description="Helical" evidence="1">
    <location>
        <begin position="344"/>
        <end position="367"/>
    </location>
</feature>
<dbReference type="AlphaFoldDB" id="A0A0R2KTN3"/>
<feature type="transmembrane region" description="Helical" evidence="1">
    <location>
        <begin position="43"/>
        <end position="61"/>
    </location>
</feature>
<dbReference type="PATRIC" id="fig|695563.3.peg.897"/>
<keyword evidence="1" id="KW-0812">Transmembrane</keyword>
<dbReference type="EMBL" id="JQBQ01000028">
    <property type="protein sequence ID" value="KRN89671.1"/>
    <property type="molecule type" value="Genomic_DNA"/>
</dbReference>
<feature type="transmembrane region" description="Helical" evidence="1">
    <location>
        <begin position="178"/>
        <end position="195"/>
    </location>
</feature>
<dbReference type="Proteomes" id="UP000051529">
    <property type="component" value="Unassembled WGS sequence"/>
</dbReference>
<gene>
    <name evidence="2" type="ORF">IV44_GL000846</name>
</gene>
<feature type="transmembrane region" description="Helical" evidence="1">
    <location>
        <begin position="68"/>
        <end position="85"/>
    </location>
</feature>
<evidence type="ECO:0008006" key="4">
    <source>
        <dbReference type="Google" id="ProtNLM"/>
    </source>
</evidence>
<keyword evidence="1" id="KW-1133">Transmembrane helix</keyword>
<name>A0A0R2KTN3_LACAM</name>
<comment type="caution">
    <text evidence="2">The sequence shown here is derived from an EMBL/GenBank/DDBJ whole genome shotgun (WGS) entry which is preliminary data.</text>
</comment>
<feature type="transmembrane region" description="Helical" evidence="1">
    <location>
        <begin position="153"/>
        <end position="171"/>
    </location>
</feature>
<evidence type="ECO:0000256" key="1">
    <source>
        <dbReference type="SAM" id="Phobius"/>
    </source>
</evidence>
<feature type="transmembrane region" description="Helical" evidence="1">
    <location>
        <begin position="113"/>
        <end position="133"/>
    </location>
</feature>
<sequence length="401" mass="47167">MNNIRRFEYKDQLFSIIYIIYALLSVIYWSQLTAVYPQFEKVYLGYQLVCLPILVILYFWTKPTSKSFLLYILLVSLALYCTYVVKDTFFMMFIFFFFAAKGIDYKKLMQKDIVVKITIFLLILFLYKIGYLNNLGVISRATGEIRQTLGFNYPTYVMYMIMLISIEWIIIRGKHISYIEIVIIILIGNYFGNITDARGEKLTLFFICFGIFLVKLCESKLSEFFEQKGIKTILILAPEIACLISYFFIMFLHPSNQWYSIINKFFSWRLNIIQMYYQDYGVKLLPSHITLNYIGDDGKWIQVIDNCYLYLGIKLGLLSLIVYLIIFSFLIYSAIKYKNNIMIIIMLSFVLLNIVEYVALAPSIAIYCITWCTMNNSPSIEDKFRLNRKTKYGNINNSSNL</sequence>
<feature type="transmembrane region" description="Helical" evidence="1">
    <location>
        <begin position="308"/>
        <end position="332"/>
    </location>
</feature>
<accession>A0A0R2KTN3</accession>
<reference evidence="2 3" key="1">
    <citation type="journal article" date="2015" name="Genome Announc.">
        <title>Expanding the biotechnology potential of lactobacilli through comparative genomics of 213 strains and associated genera.</title>
        <authorList>
            <person name="Sun Z."/>
            <person name="Harris H.M."/>
            <person name="McCann A."/>
            <person name="Guo C."/>
            <person name="Argimon S."/>
            <person name="Zhang W."/>
            <person name="Yang X."/>
            <person name="Jeffery I.B."/>
            <person name="Cooney J.C."/>
            <person name="Kagawa T.F."/>
            <person name="Liu W."/>
            <person name="Song Y."/>
            <person name="Salvetti E."/>
            <person name="Wrobel A."/>
            <person name="Rasinkangas P."/>
            <person name="Parkhill J."/>
            <person name="Rea M.C."/>
            <person name="O'Sullivan O."/>
            <person name="Ritari J."/>
            <person name="Douillard F.P."/>
            <person name="Paul Ross R."/>
            <person name="Yang R."/>
            <person name="Briner A.E."/>
            <person name="Felis G.E."/>
            <person name="de Vos W.M."/>
            <person name="Barrangou R."/>
            <person name="Klaenhammer T.R."/>
            <person name="Caufield P.W."/>
            <person name="Cui Y."/>
            <person name="Zhang H."/>
            <person name="O'Toole P.W."/>
        </authorList>
    </citation>
    <scope>NUCLEOTIDE SEQUENCE [LARGE SCALE GENOMIC DNA]</scope>
    <source>
        <strain evidence="2 3">DSM 16698</strain>
    </source>
</reference>
<feature type="transmembrane region" description="Helical" evidence="1">
    <location>
        <begin position="201"/>
        <end position="217"/>
    </location>
</feature>
<proteinExistence type="predicted"/>
<evidence type="ECO:0000313" key="2">
    <source>
        <dbReference type="EMBL" id="KRN89671.1"/>
    </source>
</evidence>
<feature type="transmembrane region" description="Helical" evidence="1">
    <location>
        <begin position="12"/>
        <end position="31"/>
    </location>
</feature>
<organism evidence="2 3">
    <name type="scientific">Lactobacillus amylovorus subsp. animalium DSM 16698</name>
    <dbReference type="NCBI Taxonomy" id="695563"/>
    <lineage>
        <taxon>Bacteria</taxon>
        <taxon>Bacillati</taxon>
        <taxon>Bacillota</taxon>
        <taxon>Bacilli</taxon>
        <taxon>Lactobacillales</taxon>
        <taxon>Lactobacillaceae</taxon>
        <taxon>Lactobacillus</taxon>
        <taxon>Lactobacillus amylovorus subsp. animalium</taxon>
    </lineage>
</organism>
<protein>
    <recommendedName>
        <fullName evidence="4">Polysaccharide polymerase</fullName>
    </recommendedName>
</protein>
<evidence type="ECO:0000313" key="3">
    <source>
        <dbReference type="Proteomes" id="UP000051529"/>
    </source>
</evidence>
<dbReference type="RefSeq" id="WP_056985595.1">
    <property type="nucleotide sequence ID" value="NZ_JQBQ01000028.1"/>
</dbReference>
<keyword evidence="1" id="KW-0472">Membrane</keyword>